<dbReference type="Pfam" id="PF10188">
    <property type="entry name" value="Oscp1"/>
    <property type="match status" value="1"/>
</dbReference>
<dbReference type="Proteomes" id="UP000270296">
    <property type="component" value="Unassembled WGS sequence"/>
</dbReference>
<reference evidence="1 2" key="2">
    <citation type="submission" date="2018-11" db="EMBL/GenBank/DDBJ databases">
        <authorList>
            <consortium name="Pathogen Informatics"/>
        </authorList>
    </citation>
    <scope>NUCLEOTIDE SEQUENCE [LARGE SCALE GENOMIC DNA]</scope>
</reference>
<proteinExistence type="predicted"/>
<dbReference type="EMBL" id="UZAM01000720">
    <property type="protein sequence ID" value="VDO82472.1"/>
    <property type="molecule type" value="Genomic_DNA"/>
</dbReference>
<dbReference type="GO" id="GO:0005737">
    <property type="term" value="C:cytoplasm"/>
    <property type="evidence" value="ECO:0007669"/>
    <property type="project" value="TreeGrafter"/>
</dbReference>
<reference evidence="3" key="1">
    <citation type="submission" date="2016-06" db="UniProtKB">
        <authorList>
            <consortium name="WormBaseParasite"/>
        </authorList>
    </citation>
    <scope>IDENTIFICATION</scope>
</reference>
<gene>
    <name evidence="1" type="ORF">SBAD_LOCUS332</name>
</gene>
<evidence type="ECO:0000313" key="3">
    <source>
        <dbReference type="WBParaSite" id="SBAD_0000035001-mRNA-1"/>
    </source>
</evidence>
<accession>A0A183I9N8</accession>
<organism evidence="3">
    <name type="scientific">Soboliphyme baturini</name>
    <dbReference type="NCBI Taxonomy" id="241478"/>
    <lineage>
        <taxon>Eukaryota</taxon>
        <taxon>Metazoa</taxon>
        <taxon>Ecdysozoa</taxon>
        <taxon>Nematoda</taxon>
        <taxon>Enoplea</taxon>
        <taxon>Dorylaimia</taxon>
        <taxon>Dioctophymatida</taxon>
        <taxon>Dioctophymatoidea</taxon>
        <taxon>Soboliphymatidae</taxon>
        <taxon>Soboliphyme</taxon>
    </lineage>
</organism>
<evidence type="ECO:0000313" key="2">
    <source>
        <dbReference type="Proteomes" id="UP000270296"/>
    </source>
</evidence>
<dbReference type="AlphaFoldDB" id="A0A183I9N8"/>
<dbReference type="PANTHER" id="PTHR21439">
    <property type="entry name" value="OXIDORED-NITRO DOMAIN-CONTAINING PROTEIN"/>
    <property type="match status" value="1"/>
</dbReference>
<evidence type="ECO:0000313" key="1">
    <source>
        <dbReference type="EMBL" id="VDO82472.1"/>
    </source>
</evidence>
<dbReference type="GO" id="GO:0005886">
    <property type="term" value="C:plasma membrane"/>
    <property type="evidence" value="ECO:0007669"/>
    <property type="project" value="TreeGrafter"/>
</dbReference>
<dbReference type="OrthoDB" id="2157380at2759"/>
<dbReference type="PANTHER" id="PTHR21439:SF0">
    <property type="entry name" value="PROTEIN OSCP1"/>
    <property type="match status" value="1"/>
</dbReference>
<sequence length="343" mass="39619">MQFPFGYLATKPNSELIDNITQSVGPSELVEMSLKTLPLLYLNMGGEMCYILDQRLKAQNVKPERSRRVMNDIISTLFNSNFLRKLFEPQEMHSCNGLRLLFDRVAHSSIMRLSPSSTDKLFDLMTMMVKYQIQCSASPYYTLLVTMNHLDGMRRLVQNSPKIQMQIDNAYDLLTINYFSMNFSELMLLRQTMLNFFQEFRVKISVLLKEGQQRQDGRFVIPLNTEIPYGVSKPGIIKYFGKAKQTKRSSFEAGATYLERRSEGNIERIVKNGDRGTELGKNVYSQDESGHGTDVFSFQRMRKRESLAKEELTLLEYLVDSGDRFVLQQLSSLEATKTNMYCH</sequence>
<keyword evidence="2" id="KW-1185">Reference proteome</keyword>
<name>A0A183I9N8_9BILA</name>
<dbReference type="InterPro" id="IPR019332">
    <property type="entry name" value="OSCP1"/>
</dbReference>
<dbReference type="WBParaSite" id="SBAD_0000035001-mRNA-1">
    <property type="protein sequence ID" value="SBAD_0000035001-mRNA-1"/>
    <property type="gene ID" value="SBAD_0000035001"/>
</dbReference>
<protein>
    <submittedName>
        <fullName evidence="3">OSCP1</fullName>
    </submittedName>
</protein>